<gene>
    <name evidence="1" type="ORF">SAMN04489812_2511</name>
</gene>
<keyword evidence="2" id="KW-1185">Reference proteome</keyword>
<dbReference type="Proteomes" id="UP000199103">
    <property type="component" value="Chromosome I"/>
</dbReference>
<evidence type="ECO:0000313" key="1">
    <source>
        <dbReference type="EMBL" id="SDS63389.1"/>
    </source>
</evidence>
<reference evidence="1 2" key="1">
    <citation type="submission" date="2016-10" db="EMBL/GenBank/DDBJ databases">
        <authorList>
            <person name="de Groot N.N."/>
        </authorList>
    </citation>
    <scope>NUCLEOTIDE SEQUENCE [LARGE SCALE GENOMIC DNA]</scope>
    <source>
        <strain evidence="1 2">DSM 21800</strain>
    </source>
</reference>
<name>A0A1H1TUU6_9ACTN</name>
<dbReference type="EMBL" id="LT629772">
    <property type="protein sequence ID" value="SDS63389.1"/>
    <property type="molecule type" value="Genomic_DNA"/>
</dbReference>
<sequence>MNGSNRQGHFPIQYEVVGVAIAGKPRNTEPGRLRFGSVASGEAIDVFNDAKK</sequence>
<organism evidence="1 2">
    <name type="scientific">Microlunatus soli</name>
    <dbReference type="NCBI Taxonomy" id="630515"/>
    <lineage>
        <taxon>Bacteria</taxon>
        <taxon>Bacillati</taxon>
        <taxon>Actinomycetota</taxon>
        <taxon>Actinomycetes</taxon>
        <taxon>Propionibacteriales</taxon>
        <taxon>Propionibacteriaceae</taxon>
        <taxon>Microlunatus</taxon>
    </lineage>
</organism>
<evidence type="ECO:0000313" key="2">
    <source>
        <dbReference type="Proteomes" id="UP000199103"/>
    </source>
</evidence>
<protein>
    <submittedName>
        <fullName evidence="1">Uncharacterized protein</fullName>
    </submittedName>
</protein>
<accession>A0A1H1TUU6</accession>
<dbReference type="AlphaFoldDB" id="A0A1H1TUU6"/>
<dbReference type="STRING" id="630515.SAMN04489812_2511"/>
<proteinExistence type="predicted"/>